<feature type="domain" description="Yeast cell wall synthesis Kre9/Knh1-like N-terminal" evidence="3">
    <location>
        <begin position="26"/>
        <end position="122"/>
    </location>
</feature>
<keyword evidence="1 2" id="KW-0732">Signal</keyword>
<evidence type="ECO:0000313" key="4">
    <source>
        <dbReference type="EMBL" id="KAG0269628.1"/>
    </source>
</evidence>
<proteinExistence type="predicted"/>
<dbReference type="EMBL" id="JAAAJB010000021">
    <property type="protein sequence ID" value="KAG0269628.1"/>
    <property type="molecule type" value="Genomic_DNA"/>
</dbReference>
<evidence type="ECO:0000256" key="2">
    <source>
        <dbReference type="SAM" id="SignalP"/>
    </source>
</evidence>
<reference evidence="4" key="1">
    <citation type="journal article" date="2020" name="Fungal Divers.">
        <title>Resolving the Mortierellaceae phylogeny through synthesis of multi-gene phylogenetics and phylogenomics.</title>
        <authorList>
            <person name="Vandepol N."/>
            <person name="Liber J."/>
            <person name="Desiro A."/>
            <person name="Na H."/>
            <person name="Kennedy M."/>
            <person name="Barry K."/>
            <person name="Grigoriev I.V."/>
            <person name="Miller A.N."/>
            <person name="O'Donnell K."/>
            <person name="Stajich J.E."/>
            <person name="Bonito G."/>
        </authorList>
    </citation>
    <scope>NUCLEOTIDE SEQUENCE</scope>
    <source>
        <strain evidence="4">BC1065</strain>
    </source>
</reference>
<accession>A0A9P6UCU7</accession>
<dbReference type="PANTHER" id="PTHR40633:SF1">
    <property type="entry name" value="GPI ANCHORED SERINE-THREONINE RICH PROTEIN (AFU_ORTHOLOGUE AFUA_1G03630)"/>
    <property type="match status" value="1"/>
</dbReference>
<feature type="chain" id="PRO_5040314858" description="Yeast cell wall synthesis Kre9/Knh1-like N-terminal domain-containing protein" evidence="2">
    <location>
        <begin position="20"/>
        <end position="201"/>
    </location>
</feature>
<dbReference type="InterPro" id="IPR052982">
    <property type="entry name" value="SRP1/TIP1-like"/>
</dbReference>
<dbReference type="InterPro" id="IPR018466">
    <property type="entry name" value="Kre9/Knh1-like_N"/>
</dbReference>
<evidence type="ECO:0000259" key="3">
    <source>
        <dbReference type="Pfam" id="PF10342"/>
    </source>
</evidence>
<dbReference type="OrthoDB" id="2432613at2759"/>
<protein>
    <recommendedName>
        <fullName evidence="3">Yeast cell wall synthesis Kre9/Knh1-like N-terminal domain-containing protein</fullName>
    </recommendedName>
</protein>
<comment type="caution">
    <text evidence="4">The sequence shown here is derived from an EMBL/GenBank/DDBJ whole genome shotgun (WGS) entry which is preliminary data.</text>
</comment>
<feature type="signal peptide" evidence="2">
    <location>
        <begin position="1"/>
        <end position="19"/>
    </location>
</feature>
<keyword evidence="5" id="KW-1185">Reference proteome</keyword>
<dbReference type="AlphaFoldDB" id="A0A9P6UCU7"/>
<dbReference type="PANTHER" id="PTHR40633">
    <property type="entry name" value="MATRIX PROTEIN, PUTATIVE (AFU_ORTHOLOGUE AFUA_8G05410)-RELATED"/>
    <property type="match status" value="1"/>
</dbReference>
<evidence type="ECO:0000313" key="5">
    <source>
        <dbReference type="Proteomes" id="UP000807716"/>
    </source>
</evidence>
<sequence>MKFISTLTVAGAMASLASAFVNPTEPIGSSVWTPGTKVNITWTNSAEAPPLSDKMKIDIFLMTGSDAPQVELKKIGQNVSTTAQGGSFEYTVDYVDPPGKIYFLMFKETAGTGLTWATRFHITDAKGVKSTLEPTGEPNKITAPAGSIVAAPTAAPTTTTTGADPKATAAGTPPSAAGTLKIASTAAAVAGFVGAAALAFF</sequence>
<dbReference type="Proteomes" id="UP000807716">
    <property type="component" value="Unassembled WGS sequence"/>
</dbReference>
<gene>
    <name evidence="4" type="ORF">DFQ27_002849</name>
</gene>
<dbReference type="Pfam" id="PF10342">
    <property type="entry name" value="Kre9_KNH"/>
    <property type="match status" value="1"/>
</dbReference>
<name>A0A9P6UCU7_9FUNG</name>
<evidence type="ECO:0000256" key="1">
    <source>
        <dbReference type="ARBA" id="ARBA00022729"/>
    </source>
</evidence>
<organism evidence="4 5">
    <name type="scientific">Actinomortierella ambigua</name>
    <dbReference type="NCBI Taxonomy" id="1343610"/>
    <lineage>
        <taxon>Eukaryota</taxon>
        <taxon>Fungi</taxon>
        <taxon>Fungi incertae sedis</taxon>
        <taxon>Mucoromycota</taxon>
        <taxon>Mortierellomycotina</taxon>
        <taxon>Mortierellomycetes</taxon>
        <taxon>Mortierellales</taxon>
        <taxon>Mortierellaceae</taxon>
        <taxon>Actinomortierella</taxon>
    </lineage>
</organism>